<dbReference type="Pfam" id="PF00378">
    <property type="entry name" value="ECH_1"/>
    <property type="match status" value="1"/>
</dbReference>
<evidence type="ECO:0000256" key="1">
    <source>
        <dbReference type="ARBA" id="ARBA00005254"/>
    </source>
</evidence>
<protein>
    <submittedName>
        <fullName evidence="3">Enoyl-CoA hydratase/isomerase family protein</fullName>
    </submittedName>
</protein>
<dbReference type="InterPro" id="IPR029045">
    <property type="entry name" value="ClpP/crotonase-like_dom_sf"/>
</dbReference>
<dbReference type="InterPro" id="IPR001753">
    <property type="entry name" value="Enoyl-CoA_hydra/iso"/>
</dbReference>
<keyword evidence="4" id="KW-1185">Reference proteome</keyword>
<dbReference type="Proteomes" id="UP001597417">
    <property type="component" value="Unassembled WGS sequence"/>
</dbReference>
<dbReference type="Gene3D" id="3.90.226.10">
    <property type="entry name" value="2-enoyl-CoA Hydratase, Chain A, domain 1"/>
    <property type="match status" value="1"/>
</dbReference>
<proteinExistence type="inferred from homology"/>
<dbReference type="PANTHER" id="PTHR11941:SF133">
    <property type="entry name" value="1,2-EPOXYPHENYLACETYL-COA ISOMERASE"/>
    <property type="match status" value="1"/>
</dbReference>
<comment type="similarity">
    <text evidence="1 2">Belongs to the enoyl-CoA hydratase/isomerase family.</text>
</comment>
<accession>A0ABW5G4S6</accession>
<sequence length="271" mass="27895">MTADSFRVETTTAGPVEVLTMCGKRGNTLSAQAFGALEDALRTAMSTASVAGVVLTGSGRVFSVGADLAAGPTALSDLIAADGGERPGWLEPAGRVTTLLRSGPVPVVAAVNGDAVGGGATLTLGADVRIAARGVRFGFGFGKVGVVPEGGSTWLLPRLVGLSRATEWMLTGRVIAAEEARDAGLVTEVGEPAALIERAVEMARAIGLGTSPRARWETLRLLADGQEGSFGESRRRESEVMRSLAGSRDAAEGMTAFVERRAPRFGRLEGA</sequence>
<comment type="caution">
    <text evidence="3">The sequence shown here is derived from an EMBL/GenBank/DDBJ whole genome shotgun (WGS) entry which is preliminary data.</text>
</comment>
<name>A0ABW5G4S6_9PSEU</name>
<evidence type="ECO:0000313" key="3">
    <source>
        <dbReference type="EMBL" id="MFD2421902.1"/>
    </source>
</evidence>
<evidence type="ECO:0000256" key="2">
    <source>
        <dbReference type="RuleBase" id="RU003707"/>
    </source>
</evidence>
<dbReference type="RefSeq" id="WP_378270727.1">
    <property type="nucleotide sequence ID" value="NZ_JBHUKR010000023.1"/>
</dbReference>
<dbReference type="InterPro" id="IPR018376">
    <property type="entry name" value="Enoyl-CoA_hyd/isom_CS"/>
</dbReference>
<dbReference type="CDD" id="cd06558">
    <property type="entry name" value="crotonase-like"/>
    <property type="match status" value="1"/>
</dbReference>
<organism evidence="3 4">
    <name type="scientific">Amycolatopsis pigmentata</name>
    <dbReference type="NCBI Taxonomy" id="450801"/>
    <lineage>
        <taxon>Bacteria</taxon>
        <taxon>Bacillati</taxon>
        <taxon>Actinomycetota</taxon>
        <taxon>Actinomycetes</taxon>
        <taxon>Pseudonocardiales</taxon>
        <taxon>Pseudonocardiaceae</taxon>
        <taxon>Amycolatopsis</taxon>
    </lineage>
</organism>
<reference evidence="4" key="1">
    <citation type="journal article" date="2019" name="Int. J. Syst. Evol. Microbiol.">
        <title>The Global Catalogue of Microorganisms (GCM) 10K type strain sequencing project: providing services to taxonomists for standard genome sequencing and annotation.</title>
        <authorList>
            <consortium name="The Broad Institute Genomics Platform"/>
            <consortium name="The Broad Institute Genome Sequencing Center for Infectious Disease"/>
            <person name="Wu L."/>
            <person name="Ma J."/>
        </authorList>
    </citation>
    <scope>NUCLEOTIDE SEQUENCE [LARGE SCALE GENOMIC DNA]</scope>
    <source>
        <strain evidence="4">CGMCC 4.7645</strain>
    </source>
</reference>
<dbReference type="SUPFAM" id="SSF52096">
    <property type="entry name" value="ClpP/crotonase"/>
    <property type="match status" value="1"/>
</dbReference>
<dbReference type="PROSITE" id="PS00166">
    <property type="entry name" value="ENOYL_COA_HYDRATASE"/>
    <property type="match status" value="1"/>
</dbReference>
<gene>
    <name evidence="3" type="ORF">ACFSXZ_36800</name>
</gene>
<dbReference type="EMBL" id="JBHUKR010000023">
    <property type="protein sequence ID" value="MFD2421902.1"/>
    <property type="molecule type" value="Genomic_DNA"/>
</dbReference>
<evidence type="ECO:0000313" key="4">
    <source>
        <dbReference type="Proteomes" id="UP001597417"/>
    </source>
</evidence>
<dbReference type="PANTHER" id="PTHR11941">
    <property type="entry name" value="ENOYL-COA HYDRATASE-RELATED"/>
    <property type="match status" value="1"/>
</dbReference>